<dbReference type="AlphaFoldDB" id="A0A0W0RPW2"/>
<dbReference type="GO" id="GO:0005829">
    <property type="term" value="C:cytosol"/>
    <property type="evidence" value="ECO:0007669"/>
    <property type="project" value="TreeGrafter"/>
</dbReference>
<evidence type="ECO:0000313" key="6">
    <source>
        <dbReference type="Proteomes" id="UP000054695"/>
    </source>
</evidence>
<comment type="caution">
    <text evidence="5">The sequence shown here is derived from an EMBL/GenBank/DDBJ whole genome shotgun (WGS) entry which is preliminary data.</text>
</comment>
<sequence length="262" mass="30140">MVYDNPNRQLMPDSNKHMIITEFNPLNTENCILNEARIDLWQFSLAHEIENAYELLSSEEQTRAERFYFSRHKRRFSTARATMRIILASYLNMPAKQLEFAYNNHGKPEVINAAKLQFNISHTGDLALLAVGKNFPMGVDIEKYSARPYEGIAKSLFSGQEYEEFIKVPLALKPAIFFHVWAQKEAFIKACGLGLSYPTKNFSVPISMPTKQLVNDPLHNMTWQLRSFMPEVACSGALCHHPTVREIRHGFINLQQNTQLIF</sequence>
<dbReference type="GO" id="GO:0000287">
    <property type="term" value="F:magnesium ion binding"/>
    <property type="evidence" value="ECO:0007669"/>
    <property type="project" value="InterPro"/>
</dbReference>
<feature type="domain" description="4'-phosphopantetheinyl transferase" evidence="3">
    <location>
        <begin position="136"/>
        <end position="204"/>
    </location>
</feature>
<dbReference type="GO" id="GO:0019878">
    <property type="term" value="P:lysine biosynthetic process via aminoadipic acid"/>
    <property type="evidence" value="ECO:0007669"/>
    <property type="project" value="TreeGrafter"/>
</dbReference>
<organism evidence="5 6">
    <name type="scientific">Legionella bozemanae</name>
    <name type="common">Fluoribacter bozemanae</name>
    <dbReference type="NCBI Taxonomy" id="447"/>
    <lineage>
        <taxon>Bacteria</taxon>
        <taxon>Pseudomonadati</taxon>
        <taxon>Pseudomonadota</taxon>
        <taxon>Gammaproteobacteria</taxon>
        <taxon>Legionellales</taxon>
        <taxon>Legionellaceae</taxon>
        <taxon>Legionella</taxon>
    </lineage>
</organism>
<feature type="domain" description="4'-phosphopantetheinyl transferase N-terminal" evidence="4">
    <location>
        <begin position="46"/>
        <end position="130"/>
    </location>
</feature>
<keyword evidence="6" id="KW-1185">Reference proteome</keyword>
<dbReference type="PATRIC" id="fig|447.4.peg.1869"/>
<dbReference type="Gene3D" id="3.90.470.20">
    <property type="entry name" value="4'-phosphopantetheinyl transferase domain"/>
    <property type="match status" value="2"/>
</dbReference>
<name>A0A0W0RPW2_LEGBO</name>
<evidence type="ECO:0000259" key="4">
    <source>
        <dbReference type="Pfam" id="PF22624"/>
    </source>
</evidence>
<dbReference type="PANTHER" id="PTHR12215">
    <property type="entry name" value="PHOSPHOPANTETHEINE TRANSFERASE"/>
    <property type="match status" value="1"/>
</dbReference>
<accession>A0A0W0RPW2</accession>
<evidence type="ECO:0000313" key="5">
    <source>
        <dbReference type="EMBL" id="KTC73107.1"/>
    </source>
</evidence>
<comment type="similarity">
    <text evidence="1">Belongs to the P-Pant transferase superfamily. Gsp/Sfp/HetI/AcpT family.</text>
</comment>
<dbReference type="Pfam" id="PF22624">
    <property type="entry name" value="AASDHPPT_N"/>
    <property type="match status" value="1"/>
</dbReference>
<dbReference type="SUPFAM" id="SSF56214">
    <property type="entry name" value="4'-phosphopantetheinyl transferase"/>
    <property type="match status" value="2"/>
</dbReference>
<dbReference type="Proteomes" id="UP000054695">
    <property type="component" value="Unassembled WGS sequence"/>
</dbReference>
<dbReference type="InterPro" id="IPR008278">
    <property type="entry name" value="4-PPantetheinyl_Trfase_dom"/>
</dbReference>
<evidence type="ECO:0000256" key="1">
    <source>
        <dbReference type="ARBA" id="ARBA00010990"/>
    </source>
</evidence>
<dbReference type="InterPro" id="IPR037143">
    <property type="entry name" value="4-PPantetheinyl_Trfase_dom_sf"/>
</dbReference>
<keyword evidence="2 5" id="KW-0808">Transferase</keyword>
<dbReference type="GO" id="GO:0008897">
    <property type="term" value="F:holo-[acyl-carrier-protein] synthase activity"/>
    <property type="evidence" value="ECO:0007669"/>
    <property type="project" value="InterPro"/>
</dbReference>
<gene>
    <name evidence="5" type="ORF">Lboz_1753</name>
</gene>
<reference evidence="5 6" key="1">
    <citation type="submission" date="2015-11" db="EMBL/GenBank/DDBJ databases">
        <title>Genomic analysis of 38 Legionella species identifies large and diverse effector repertoires.</title>
        <authorList>
            <person name="Burstein D."/>
            <person name="Amaro F."/>
            <person name="Zusman T."/>
            <person name="Lifshitz Z."/>
            <person name="Cohen O."/>
            <person name="Gilbert J.A."/>
            <person name="Pupko T."/>
            <person name="Shuman H.A."/>
            <person name="Segal G."/>
        </authorList>
    </citation>
    <scope>NUCLEOTIDE SEQUENCE [LARGE SCALE GENOMIC DNA]</scope>
    <source>
        <strain evidence="5 6">WIGA</strain>
    </source>
</reference>
<protein>
    <submittedName>
        <fullName evidence="5">Phosphopantetheinyl transferase</fullName>
    </submittedName>
</protein>
<dbReference type="Pfam" id="PF01648">
    <property type="entry name" value="ACPS"/>
    <property type="match status" value="1"/>
</dbReference>
<evidence type="ECO:0000259" key="3">
    <source>
        <dbReference type="Pfam" id="PF01648"/>
    </source>
</evidence>
<evidence type="ECO:0000256" key="2">
    <source>
        <dbReference type="ARBA" id="ARBA00022679"/>
    </source>
</evidence>
<proteinExistence type="inferred from homology"/>
<dbReference type="InterPro" id="IPR050559">
    <property type="entry name" value="P-Pant_transferase_sf"/>
</dbReference>
<dbReference type="STRING" id="447.Lboz_1753"/>
<dbReference type="InterPro" id="IPR055066">
    <property type="entry name" value="AASDHPPT_N"/>
</dbReference>
<dbReference type="PANTHER" id="PTHR12215:SF10">
    <property type="entry name" value="L-AMINOADIPATE-SEMIALDEHYDE DEHYDROGENASE-PHOSPHOPANTETHEINYL TRANSFERASE"/>
    <property type="match status" value="1"/>
</dbReference>
<dbReference type="EMBL" id="LNXU01000019">
    <property type="protein sequence ID" value="KTC73107.1"/>
    <property type="molecule type" value="Genomic_DNA"/>
</dbReference>